<feature type="region of interest" description="Disordered" evidence="1">
    <location>
        <begin position="432"/>
        <end position="491"/>
    </location>
</feature>
<dbReference type="EMBL" id="MDYN01000014">
    <property type="protein sequence ID" value="OQD84095.1"/>
    <property type="molecule type" value="Genomic_DNA"/>
</dbReference>
<name>A0A1V6Q4B8_9EURO</name>
<organism evidence="3 4">
    <name type="scientific">Penicillium antarcticum</name>
    <dbReference type="NCBI Taxonomy" id="416450"/>
    <lineage>
        <taxon>Eukaryota</taxon>
        <taxon>Fungi</taxon>
        <taxon>Dikarya</taxon>
        <taxon>Ascomycota</taxon>
        <taxon>Pezizomycotina</taxon>
        <taxon>Eurotiomycetes</taxon>
        <taxon>Eurotiomycetidae</taxon>
        <taxon>Eurotiales</taxon>
        <taxon>Aspergillaceae</taxon>
        <taxon>Penicillium</taxon>
    </lineage>
</organism>
<dbReference type="Proteomes" id="UP000191672">
    <property type="component" value="Unassembled WGS sequence"/>
</dbReference>
<dbReference type="AlphaFoldDB" id="A0A1V6Q4B8"/>
<accession>A0A1V6Q4B8</accession>
<feature type="region of interest" description="Disordered" evidence="1">
    <location>
        <begin position="262"/>
        <end position="299"/>
    </location>
</feature>
<feature type="compositionally biased region" description="Low complexity" evidence="1">
    <location>
        <begin position="137"/>
        <end position="179"/>
    </location>
</feature>
<feature type="compositionally biased region" description="Low complexity" evidence="1">
    <location>
        <begin position="194"/>
        <end position="227"/>
    </location>
</feature>
<keyword evidence="2" id="KW-0732">Signal</keyword>
<proteinExistence type="predicted"/>
<keyword evidence="4" id="KW-1185">Reference proteome</keyword>
<feature type="compositionally biased region" description="Low complexity" evidence="1">
    <location>
        <begin position="432"/>
        <end position="446"/>
    </location>
</feature>
<feature type="region of interest" description="Disordered" evidence="1">
    <location>
        <begin position="129"/>
        <end position="180"/>
    </location>
</feature>
<gene>
    <name evidence="3" type="ORF">PENANT_c014G10407</name>
</gene>
<feature type="signal peptide" evidence="2">
    <location>
        <begin position="1"/>
        <end position="19"/>
    </location>
</feature>
<dbReference type="STRING" id="416450.A0A1V6Q4B8"/>
<evidence type="ECO:0008006" key="5">
    <source>
        <dbReference type="Google" id="ProtNLM"/>
    </source>
</evidence>
<evidence type="ECO:0000256" key="1">
    <source>
        <dbReference type="SAM" id="MobiDB-lite"/>
    </source>
</evidence>
<evidence type="ECO:0000313" key="3">
    <source>
        <dbReference type="EMBL" id="OQD84095.1"/>
    </source>
</evidence>
<sequence>MFCAQLILLLALLAWTVSAGPISLWLLTGESVPVLTDSEPLPTSSSEDLFRRDENETHIGLTVIPVPSPTHAVGSSTNAPAFETTPLASVLPDSVTSLPTTVSTSVLSDTSEPTSYSWQNPFTIDVSNYTEDPASVSTSSSTSKKPTTTHLPTTTHAPTTTSHPSTPSTSSLARTSISSVDPDGVDVITYVHMTTSPSTTTTSAPPRTSTPRSSTTTSLSTSKSSTSKVPMVTQTGHVIVWLSGTGLGPSSTVTMAPVGSKTTSFKHTTTSSHTTTTPTKPIATSIKPTTTSIPPAIPPTTTSVPPAVISIQPADASVPPSTTTVPPAVISIQPAGASVPPTMTSLSSILEVSSLGSINQAATPTTSATPLATEPVTVIATKTETVHITVWPATSSSAASSVTISSSEQSTVHILATATETLVVTIYPATSSLSSTSSTSSTLSTSGENSAIPPAAAESTADTAGTPAALATTQSTAPVPTSTTTSDSGQGLLSVIPVTPAGFIHVTETVTEVVTDKVTETVTATVTATVTRDV</sequence>
<feature type="chain" id="PRO_5012618898" description="REJ domain-containing protein" evidence="2">
    <location>
        <begin position="20"/>
        <end position="534"/>
    </location>
</feature>
<evidence type="ECO:0000256" key="2">
    <source>
        <dbReference type="SAM" id="SignalP"/>
    </source>
</evidence>
<comment type="caution">
    <text evidence="3">The sequence shown here is derived from an EMBL/GenBank/DDBJ whole genome shotgun (WGS) entry which is preliminary data.</text>
</comment>
<feature type="region of interest" description="Disordered" evidence="1">
    <location>
        <begin position="194"/>
        <end position="229"/>
    </location>
</feature>
<protein>
    <recommendedName>
        <fullName evidence="5">REJ domain-containing protein</fullName>
    </recommendedName>
</protein>
<feature type="compositionally biased region" description="Low complexity" evidence="1">
    <location>
        <begin position="471"/>
        <end position="488"/>
    </location>
</feature>
<reference evidence="4" key="1">
    <citation type="journal article" date="2017" name="Nat. Microbiol.">
        <title>Global analysis of biosynthetic gene clusters reveals vast potential of secondary metabolite production in Penicillium species.</title>
        <authorList>
            <person name="Nielsen J.C."/>
            <person name="Grijseels S."/>
            <person name="Prigent S."/>
            <person name="Ji B."/>
            <person name="Dainat J."/>
            <person name="Nielsen K.F."/>
            <person name="Frisvad J.C."/>
            <person name="Workman M."/>
            <person name="Nielsen J."/>
        </authorList>
    </citation>
    <scope>NUCLEOTIDE SEQUENCE [LARGE SCALE GENOMIC DNA]</scope>
    <source>
        <strain evidence="4">IBT 31811</strain>
    </source>
</reference>
<evidence type="ECO:0000313" key="4">
    <source>
        <dbReference type="Proteomes" id="UP000191672"/>
    </source>
</evidence>